<protein>
    <submittedName>
        <fullName evidence="1">Uncharacterized protein</fullName>
    </submittedName>
</protein>
<organism evidence="1 2">
    <name type="scientific">Candidatus Buchananbacteria bacterium RIFCSPHIGHO2_02_FULL_56_16</name>
    <dbReference type="NCBI Taxonomy" id="1797542"/>
    <lineage>
        <taxon>Bacteria</taxon>
        <taxon>Candidatus Buchananiibacteriota</taxon>
    </lineage>
</organism>
<evidence type="ECO:0000313" key="2">
    <source>
        <dbReference type="Proteomes" id="UP000177310"/>
    </source>
</evidence>
<evidence type="ECO:0000313" key="1">
    <source>
        <dbReference type="EMBL" id="OGY51329.1"/>
    </source>
</evidence>
<sequence length="112" mass="13005">MTDERWQDILGHIKDKFEVLDHRTEALAAEEGPGSIEVIEFNGPLGRMKLNRTTKPRVLGKKIIGSKRIGSDTTVEYLYSDTEKSHQFGAYRWNEDEQTWVEMAKDRDTMIF</sequence>
<dbReference type="STRING" id="1797542.A3J59_02575"/>
<dbReference type="AlphaFoldDB" id="A0A1G1YGA8"/>
<reference evidence="1 2" key="1">
    <citation type="journal article" date="2016" name="Nat. Commun.">
        <title>Thousands of microbial genomes shed light on interconnected biogeochemical processes in an aquifer system.</title>
        <authorList>
            <person name="Anantharaman K."/>
            <person name="Brown C.T."/>
            <person name="Hug L.A."/>
            <person name="Sharon I."/>
            <person name="Castelle C.J."/>
            <person name="Probst A.J."/>
            <person name="Thomas B.C."/>
            <person name="Singh A."/>
            <person name="Wilkins M.J."/>
            <person name="Karaoz U."/>
            <person name="Brodie E.L."/>
            <person name="Williams K.H."/>
            <person name="Hubbard S.S."/>
            <person name="Banfield J.F."/>
        </authorList>
    </citation>
    <scope>NUCLEOTIDE SEQUENCE [LARGE SCALE GENOMIC DNA]</scope>
</reference>
<proteinExistence type="predicted"/>
<comment type="caution">
    <text evidence="1">The sequence shown here is derived from an EMBL/GenBank/DDBJ whole genome shotgun (WGS) entry which is preliminary data.</text>
</comment>
<dbReference type="EMBL" id="MHIL01000020">
    <property type="protein sequence ID" value="OGY51329.1"/>
    <property type="molecule type" value="Genomic_DNA"/>
</dbReference>
<accession>A0A1G1YGA8</accession>
<gene>
    <name evidence="1" type="ORF">A3J59_02575</name>
</gene>
<dbReference type="Proteomes" id="UP000177310">
    <property type="component" value="Unassembled WGS sequence"/>
</dbReference>
<name>A0A1G1YGA8_9BACT</name>